<evidence type="ECO:0000256" key="2">
    <source>
        <dbReference type="SAM" id="SignalP"/>
    </source>
</evidence>
<keyword evidence="1" id="KW-0472">Membrane</keyword>
<dbReference type="AlphaFoldDB" id="A0AAE0G779"/>
<organism evidence="3 4">
    <name type="scientific">Cymbomonas tetramitiformis</name>
    <dbReference type="NCBI Taxonomy" id="36881"/>
    <lineage>
        <taxon>Eukaryota</taxon>
        <taxon>Viridiplantae</taxon>
        <taxon>Chlorophyta</taxon>
        <taxon>Pyramimonadophyceae</taxon>
        <taxon>Pyramimonadales</taxon>
        <taxon>Pyramimonadaceae</taxon>
        <taxon>Cymbomonas</taxon>
    </lineage>
</organism>
<comment type="caution">
    <text evidence="3">The sequence shown here is derived from an EMBL/GenBank/DDBJ whole genome shotgun (WGS) entry which is preliminary data.</text>
</comment>
<dbReference type="EMBL" id="LGRX02008748">
    <property type="protein sequence ID" value="KAK3272876.1"/>
    <property type="molecule type" value="Genomic_DNA"/>
</dbReference>
<keyword evidence="1" id="KW-1133">Transmembrane helix</keyword>
<proteinExistence type="predicted"/>
<evidence type="ECO:0000313" key="4">
    <source>
        <dbReference type="Proteomes" id="UP001190700"/>
    </source>
</evidence>
<evidence type="ECO:0000256" key="1">
    <source>
        <dbReference type="SAM" id="Phobius"/>
    </source>
</evidence>
<evidence type="ECO:0000313" key="3">
    <source>
        <dbReference type="EMBL" id="KAK3272876.1"/>
    </source>
</evidence>
<keyword evidence="2" id="KW-0732">Signal</keyword>
<feature type="transmembrane region" description="Helical" evidence="1">
    <location>
        <begin position="62"/>
        <end position="82"/>
    </location>
</feature>
<feature type="signal peptide" evidence="2">
    <location>
        <begin position="1"/>
        <end position="27"/>
    </location>
</feature>
<keyword evidence="1" id="KW-0812">Transmembrane</keyword>
<reference evidence="3 4" key="1">
    <citation type="journal article" date="2015" name="Genome Biol. Evol.">
        <title>Comparative Genomics of a Bacterivorous Green Alga Reveals Evolutionary Causalities and Consequences of Phago-Mixotrophic Mode of Nutrition.</title>
        <authorList>
            <person name="Burns J.A."/>
            <person name="Paasch A."/>
            <person name="Narechania A."/>
            <person name="Kim E."/>
        </authorList>
    </citation>
    <scope>NUCLEOTIDE SEQUENCE [LARGE SCALE GENOMIC DNA]</scope>
    <source>
        <strain evidence="3 4">PLY_AMNH</strain>
    </source>
</reference>
<protein>
    <submittedName>
        <fullName evidence="3">Uncharacterized protein</fullName>
    </submittedName>
</protein>
<keyword evidence="4" id="KW-1185">Reference proteome</keyword>
<sequence length="125" mass="14563">MFRLVARHRRSVLLLIACALCFQVCLQLVAGSARQVEREGTSDELADFVPRRILLNEKMGDVMSGDFVTLLIALASFLYGAYNDRSQRVEKRRNEEREAKLKLDFQKELSNFNRLQEDKQRQNKQ</sequence>
<accession>A0AAE0G779</accession>
<feature type="non-terminal residue" evidence="3">
    <location>
        <position position="125"/>
    </location>
</feature>
<name>A0AAE0G779_9CHLO</name>
<gene>
    <name evidence="3" type="ORF">CYMTET_18849</name>
</gene>
<feature type="chain" id="PRO_5042140904" evidence="2">
    <location>
        <begin position="28"/>
        <end position="125"/>
    </location>
</feature>
<dbReference type="Proteomes" id="UP001190700">
    <property type="component" value="Unassembled WGS sequence"/>
</dbReference>